<accession>A0AAE1T5X0</accession>
<dbReference type="PANTHER" id="PTHR47926:SF436">
    <property type="entry name" value="PENTATRICOPEPTIDE REPEAT-CONTAINING PROTEIN ELI1, CHLOROPLASTIC-LIKE ISOFORM X2"/>
    <property type="match status" value="1"/>
</dbReference>
<dbReference type="InterPro" id="IPR046848">
    <property type="entry name" value="E_motif"/>
</dbReference>
<dbReference type="PANTHER" id="PTHR47926">
    <property type="entry name" value="PENTATRICOPEPTIDE REPEAT-CONTAINING PROTEIN"/>
    <property type="match status" value="1"/>
</dbReference>
<dbReference type="InterPro" id="IPR002885">
    <property type="entry name" value="PPR_rpt"/>
</dbReference>
<name>A0AAE1T5X0_9LAMI</name>
<evidence type="ECO:0000313" key="3">
    <source>
        <dbReference type="Proteomes" id="UP001289374"/>
    </source>
</evidence>
<organism evidence="2 3">
    <name type="scientific">Sesamum angolense</name>
    <dbReference type="NCBI Taxonomy" id="2727404"/>
    <lineage>
        <taxon>Eukaryota</taxon>
        <taxon>Viridiplantae</taxon>
        <taxon>Streptophyta</taxon>
        <taxon>Embryophyta</taxon>
        <taxon>Tracheophyta</taxon>
        <taxon>Spermatophyta</taxon>
        <taxon>Magnoliopsida</taxon>
        <taxon>eudicotyledons</taxon>
        <taxon>Gunneridae</taxon>
        <taxon>Pentapetalae</taxon>
        <taxon>asterids</taxon>
        <taxon>lamiids</taxon>
        <taxon>Lamiales</taxon>
        <taxon>Pedaliaceae</taxon>
        <taxon>Sesamum</taxon>
    </lineage>
</organism>
<evidence type="ECO:0000256" key="1">
    <source>
        <dbReference type="ARBA" id="ARBA00022737"/>
    </source>
</evidence>
<proteinExistence type="predicted"/>
<evidence type="ECO:0000313" key="2">
    <source>
        <dbReference type="EMBL" id="KAK4382040.1"/>
    </source>
</evidence>
<dbReference type="InterPro" id="IPR046960">
    <property type="entry name" value="PPR_At4g14850-like_plant"/>
</dbReference>
<reference evidence="2" key="1">
    <citation type="submission" date="2020-06" db="EMBL/GenBank/DDBJ databases">
        <authorList>
            <person name="Li T."/>
            <person name="Hu X."/>
            <person name="Zhang T."/>
            <person name="Song X."/>
            <person name="Zhang H."/>
            <person name="Dai N."/>
            <person name="Sheng W."/>
            <person name="Hou X."/>
            <person name="Wei L."/>
        </authorList>
    </citation>
    <scope>NUCLEOTIDE SEQUENCE</scope>
    <source>
        <strain evidence="2">K16</strain>
        <tissue evidence="2">Leaf</tissue>
    </source>
</reference>
<dbReference type="GO" id="GO:0009451">
    <property type="term" value="P:RNA modification"/>
    <property type="evidence" value="ECO:0007669"/>
    <property type="project" value="InterPro"/>
</dbReference>
<dbReference type="GO" id="GO:0003723">
    <property type="term" value="F:RNA binding"/>
    <property type="evidence" value="ECO:0007669"/>
    <property type="project" value="InterPro"/>
</dbReference>
<dbReference type="EMBL" id="JACGWL010000763">
    <property type="protein sequence ID" value="KAK4382040.1"/>
    <property type="molecule type" value="Genomic_DNA"/>
</dbReference>
<protein>
    <submittedName>
        <fullName evidence="2">Pentatricopeptide repeat-containing protein, mitochondrial</fullName>
    </submittedName>
</protein>
<dbReference type="Proteomes" id="UP001289374">
    <property type="component" value="Unassembled WGS sequence"/>
</dbReference>
<dbReference type="Pfam" id="PF20431">
    <property type="entry name" value="E_motif"/>
    <property type="match status" value="1"/>
</dbReference>
<reference evidence="2" key="2">
    <citation type="journal article" date="2024" name="Plant">
        <title>Genomic evolution and insights into agronomic trait innovations of Sesamum species.</title>
        <authorList>
            <person name="Miao H."/>
            <person name="Wang L."/>
            <person name="Qu L."/>
            <person name="Liu H."/>
            <person name="Sun Y."/>
            <person name="Le M."/>
            <person name="Wang Q."/>
            <person name="Wei S."/>
            <person name="Zheng Y."/>
            <person name="Lin W."/>
            <person name="Duan Y."/>
            <person name="Cao H."/>
            <person name="Xiong S."/>
            <person name="Wang X."/>
            <person name="Wei L."/>
            <person name="Li C."/>
            <person name="Ma Q."/>
            <person name="Ju M."/>
            <person name="Zhao R."/>
            <person name="Li G."/>
            <person name="Mu C."/>
            <person name="Tian Q."/>
            <person name="Mei H."/>
            <person name="Zhang T."/>
            <person name="Gao T."/>
            <person name="Zhang H."/>
        </authorList>
    </citation>
    <scope>NUCLEOTIDE SEQUENCE</scope>
    <source>
        <strain evidence="2">K16</strain>
    </source>
</reference>
<sequence length="393" mass="44907">MTLVEMFAKCGNITKALQVLHEIPDRNELTYTAIIGGLALHTQDALSYFLEMIDVGVTSDEVGVLSACCLGGLVEEGRKIFYQMSCKFNIPPKIKHYCCMVALLDPQKHRVGRAAMKLLDLDPDDKGIYVLLANMYVEANTRDKAGELRKMMREREVDKTPGCSSIEPEVGSSGWKSTTRRVVSSAPPTALEYPKNRVPSIPVAEGGLGIRSLTDYVKAFSMKLWWRFRSKSSLWSEYLHGRYCRNLHPTIVLYNRNHSPVWHRLCRIRDVAEPFLFWTLGEGFISFWHDNWLGEKSLAQLLHRDTYTMEPVSYYWHEGDWNVLRTVLGFFGLSPCLLHRPFTRFLLQHVRGIRLCGQGLARGISRQNRHGRLFDRPHLSGNFWQISGTVPCG</sequence>
<dbReference type="Gene3D" id="1.25.40.10">
    <property type="entry name" value="Tetratricopeptide repeat domain"/>
    <property type="match status" value="1"/>
</dbReference>
<gene>
    <name evidence="2" type="ORF">Sango_2909700</name>
</gene>
<dbReference type="InterPro" id="IPR011990">
    <property type="entry name" value="TPR-like_helical_dom_sf"/>
</dbReference>
<dbReference type="Pfam" id="PF01535">
    <property type="entry name" value="PPR"/>
    <property type="match status" value="2"/>
</dbReference>
<keyword evidence="1" id="KW-0677">Repeat</keyword>
<keyword evidence="3" id="KW-1185">Reference proteome</keyword>
<comment type="caution">
    <text evidence="2">The sequence shown here is derived from an EMBL/GenBank/DDBJ whole genome shotgun (WGS) entry which is preliminary data.</text>
</comment>
<dbReference type="AlphaFoldDB" id="A0AAE1T5X0"/>